<protein>
    <recommendedName>
        <fullName evidence="3">GTPase</fullName>
    </recommendedName>
</protein>
<proteinExistence type="predicted"/>
<gene>
    <name evidence="1" type="ORF">SAMN04487910_1769</name>
</gene>
<dbReference type="OrthoDB" id="572467at2"/>
<name>A0A1H7MLQ9_AQUAM</name>
<sequence>MILFVYNANSENWSKYLDFAHKIISPSTYSCGLCSLTHGNFSEKKIWKTFRETVSSKMVFLYKDEFLGKYKDEQYQEFIFPIVLEQKKNKLDPLIESEELKSIQSVENLIENLKAKLS</sequence>
<dbReference type="STRING" id="1038014.SAMN04487910_1769"/>
<organism evidence="1 2">
    <name type="scientific">Aquimarina amphilecti</name>
    <dbReference type="NCBI Taxonomy" id="1038014"/>
    <lineage>
        <taxon>Bacteria</taxon>
        <taxon>Pseudomonadati</taxon>
        <taxon>Bacteroidota</taxon>
        <taxon>Flavobacteriia</taxon>
        <taxon>Flavobacteriales</taxon>
        <taxon>Flavobacteriaceae</taxon>
        <taxon>Aquimarina</taxon>
    </lineage>
</organism>
<evidence type="ECO:0000313" key="1">
    <source>
        <dbReference type="EMBL" id="SEL11625.1"/>
    </source>
</evidence>
<keyword evidence="2" id="KW-1185">Reference proteome</keyword>
<dbReference type="Proteomes" id="UP000198521">
    <property type="component" value="Unassembled WGS sequence"/>
</dbReference>
<evidence type="ECO:0000313" key="2">
    <source>
        <dbReference type="Proteomes" id="UP000198521"/>
    </source>
</evidence>
<accession>A0A1H7MLQ9</accession>
<dbReference type="AlphaFoldDB" id="A0A1H7MLQ9"/>
<reference evidence="1 2" key="1">
    <citation type="submission" date="2016-10" db="EMBL/GenBank/DDBJ databases">
        <authorList>
            <person name="de Groot N.N."/>
        </authorList>
    </citation>
    <scope>NUCLEOTIDE SEQUENCE [LARGE SCALE GENOMIC DNA]</scope>
    <source>
        <strain evidence="1 2">DSM 25232</strain>
    </source>
</reference>
<dbReference type="EMBL" id="FOAB01000003">
    <property type="protein sequence ID" value="SEL11625.1"/>
    <property type="molecule type" value="Genomic_DNA"/>
</dbReference>
<evidence type="ECO:0008006" key="3">
    <source>
        <dbReference type="Google" id="ProtNLM"/>
    </source>
</evidence>